<protein>
    <submittedName>
        <fullName evidence="3">Tetratricopeptide repeat protein</fullName>
    </submittedName>
</protein>
<dbReference type="CDD" id="cd00093">
    <property type="entry name" value="HTH_XRE"/>
    <property type="match status" value="1"/>
</dbReference>
<name>A0ABS2AUZ7_9ACTN</name>
<accession>A0ABS2AUZ7</accession>
<dbReference type="PANTHER" id="PTHR47691:SF3">
    <property type="entry name" value="HTH-TYPE TRANSCRIPTIONAL REGULATOR RV0890C-RELATED"/>
    <property type="match status" value="1"/>
</dbReference>
<sequence>MAMEAVDPHADLLALLAVLRDRALHPPIGTPATQRGIARRAEISTGHLSDLLSGKVKPRPDTAHRLAEAMGADEAEALRAFRLAEGIKDSTANARIARRIRGPHMLKPSPNGFVGRTNDMAALSELTEISGRKHPGRTVTLIVGQPGVGKTWLLRHWTQHKIAKWPDGQLYADVQDLGSVGAVLHRFLLSLGATSRSIPDDPVEQEALYQEKTAGKRLLVALDNVGEADDIEPLLPGDGPSTIVLTSRKRLYGVVSAQNAGVLHLDVLTAEESRDLLIRRIGSARAARDPRGLADLVRICAGLPLALSVVSSRAALNAGWSLAEIVELYLSGSSPVNEVTVFASGYRSFEPGPQFAFRMLGLSIGVDVELDAVASLLAYTPRETRPLLDVLRDNSFLEEPSRGRFRMHEVMRSFAAERAAVELPAGEREIARRRFVEYVLAMAYRGERLLSPERPPITLASPSPGVVHRQHASADAALEWFEANDANLMAVQRFAAARGWHEIVWQLAWSLDNYQYRRGLVGRHDETWRRGLAAADLSGDADAVALARLCLGNIRARRRRHREAIRLLERAREHFATTDDLPNLAQAHRAFGFAWTGVDSVRQREHAKEALRLFRRLDDKAWTAIGLNALGEVYAEQGQYERARTCCEQALELHRQRSNRSGEAAALDSLGIVAEGAGDLDLAVQRFAEAAAVYHDLKNASSEANTLTQLGRLLLSRPGHEEAGRLRLRLALEMYAEQDRVVELESVRRLLDEGDVR</sequence>
<dbReference type="SUPFAM" id="SSF52540">
    <property type="entry name" value="P-loop containing nucleoside triphosphate hydrolases"/>
    <property type="match status" value="1"/>
</dbReference>
<dbReference type="Pfam" id="PF13424">
    <property type="entry name" value="TPR_12"/>
    <property type="match status" value="1"/>
</dbReference>
<dbReference type="Proteomes" id="UP000632138">
    <property type="component" value="Unassembled WGS sequence"/>
</dbReference>
<dbReference type="PRINTS" id="PR00364">
    <property type="entry name" value="DISEASERSIST"/>
</dbReference>
<dbReference type="RefSeq" id="WP_203383534.1">
    <property type="nucleotide sequence ID" value="NZ_JAENHP010000032.1"/>
</dbReference>
<dbReference type="SUPFAM" id="SSF47413">
    <property type="entry name" value="lambda repressor-like DNA-binding domains"/>
    <property type="match status" value="1"/>
</dbReference>
<organism evidence="3 4">
    <name type="scientific">Paractinoplanes ovalisporus</name>
    <dbReference type="NCBI Taxonomy" id="2810368"/>
    <lineage>
        <taxon>Bacteria</taxon>
        <taxon>Bacillati</taxon>
        <taxon>Actinomycetota</taxon>
        <taxon>Actinomycetes</taxon>
        <taxon>Micromonosporales</taxon>
        <taxon>Micromonosporaceae</taxon>
        <taxon>Paractinoplanes</taxon>
    </lineage>
</organism>
<dbReference type="InterPro" id="IPR001387">
    <property type="entry name" value="Cro/C1-type_HTH"/>
</dbReference>
<evidence type="ECO:0000313" key="4">
    <source>
        <dbReference type="Proteomes" id="UP000632138"/>
    </source>
</evidence>
<reference evidence="3 4" key="1">
    <citation type="submission" date="2021-01" db="EMBL/GenBank/DDBJ databases">
        <title>Actinoplanes sp. nov. LDG1-06 isolated from lichen.</title>
        <authorList>
            <person name="Saeng-In P."/>
            <person name="Phongsopitanun W."/>
            <person name="Kanchanasin P."/>
            <person name="Yuki M."/>
            <person name="Kudo T."/>
            <person name="Ohkuma M."/>
            <person name="Tanasupawat S."/>
        </authorList>
    </citation>
    <scope>NUCLEOTIDE SEQUENCE [LARGE SCALE GENOMIC DNA]</scope>
    <source>
        <strain evidence="3 4">LDG1-06</strain>
    </source>
</reference>
<keyword evidence="4" id="KW-1185">Reference proteome</keyword>
<dbReference type="Gene3D" id="3.40.50.300">
    <property type="entry name" value="P-loop containing nucleotide triphosphate hydrolases"/>
    <property type="match status" value="1"/>
</dbReference>
<dbReference type="Pfam" id="PF00931">
    <property type="entry name" value="NB-ARC"/>
    <property type="match status" value="1"/>
</dbReference>
<dbReference type="InterPro" id="IPR027417">
    <property type="entry name" value="P-loop_NTPase"/>
</dbReference>
<comment type="caution">
    <text evidence="3">The sequence shown here is derived from an EMBL/GenBank/DDBJ whole genome shotgun (WGS) entry which is preliminary data.</text>
</comment>
<feature type="repeat" description="TPR" evidence="1">
    <location>
        <begin position="624"/>
        <end position="657"/>
    </location>
</feature>
<dbReference type="PROSITE" id="PS50005">
    <property type="entry name" value="TPR"/>
    <property type="match status" value="1"/>
</dbReference>
<dbReference type="Pfam" id="PF13560">
    <property type="entry name" value="HTH_31"/>
    <property type="match status" value="1"/>
</dbReference>
<dbReference type="EMBL" id="JAENHP010000032">
    <property type="protein sequence ID" value="MBM2623183.1"/>
    <property type="molecule type" value="Genomic_DNA"/>
</dbReference>
<dbReference type="InterPro" id="IPR019734">
    <property type="entry name" value="TPR_rpt"/>
</dbReference>
<dbReference type="InterPro" id="IPR002182">
    <property type="entry name" value="NB-ARC"/>
</dbReference>
<dbReference type="InterPro" id="IPR010982">
    <property type="entry name" value="Lambda_DNA-bd_dom_sf"/>
</dbReference>
<keyword evidence="1" id="KW-0802">TPR repeat</keyword>
<dbReference type="Gene3D" id="1.25.40.10">
    <property type="entry name" value="Tetratricopeptide repeat domain"/>
    <property type="match status" value="1"/>
</dbReference>
<dbReference type="PROSITE" id="PS50943">
    <property type="entry name" value="HTH_CROC1"/>
    <property type="match status" value="1"/>
</dbReference>
<gene>
    <name evidence="3" type="ORF">JIG36_47575</name>
</gene>
<evidence type="ECO:0000259" key="2">
    <source>
        <dbReference type="PROSITE" id="PS50943"/>
    </source>
</evidence>
<dbReference type="InterPro" id="IPR011990">
    <property type="entry name" value="TPR-like_helical_dom_sf"/>
</dbReference>
<dbReference type="SMART" id="SM00028">
    <property type="entry name" value="TPR"/>
    <property type="match status" value="3"/>
</dbReference>
<dbReference type="PANTHER" id="PTHR47691">
    <property type="entry name" value="REGULATOR-RELATED"/>
    <property type="match status" value="1"/>
</dbReference>
<proteinExistence type="predicted"/>
<evidence type="ECO:0000256" key="1">
    <source>
        <dbReference type="PROSITE-ProRule" id="PRU00339"/>
    </source>
</evidence>
<dbReference type="SUPFAM" id="SSF48452">
    <property type="entry name" value="TPR-like"/>
    <property type="match status" value="1"/>
</dbReference>
<dbReference type="Gene3D" id="1.10.260.40">
    <property type="entry name" value="lambda repressor-like DNA-binding domains"/>
    <property type="match status" value="1"/>
</dbReference>
<dbReference type="SMART" id="SM00530">
    <property type="entry name" value="HTH_XRE"/>
    <property type="match status" value="1"/>
</dbReference>
<feature type="domain" description="HTH cro/C1-type" evidence="2">
    <location>
        <begin position="33"/>
        <end position="77"/>
    </location>
</feature>
<evidence type="ECO:0000313" key="3">
    <source>
        <dbReference type="EMBL" id="MBM2623183.1"/>
    </source>
</evidence>